<evidence type="ECO:0000313" key="2">
    <source>
        <dbReference type="Proteomes" id="UP000070092"/>
    </source>
</evidence>
<dbReference type="EMBL" id="LRPO01000024">
    <property type="protein sequence ID" value="KWZ81664.1"/>
    <property type="molecule type" value="Genomic_DNA"/>
</dbReference>
<gene>
    <name evidence="1" type="ORF">HMPREF3196_00791</name>
</gene>
<protein>
    <submittedName>
        <fullName evidence="1">Uncharacterized protein</fullName>
    </submittedName>
</protein>
<sequence length="44" mass="5042">MSAVPEVLRTTVSFAQHDIDSITIDNRSEVIFAYPQRTEDGHFF</sequence>
<name>A0A133KQ13_BIFBI</name>
<accession>A0A133KQ13</accession>
<evidence type="ECO:0000313" key="1">
    <source>
        <dbReference type="EMBL" id="KWZ81664.1"/>
    </source>
</evidence>
<dbReference type="AlphaFoldDB" id="A0A133KQ13"/>
<dbReference type="PATRIC" id="fig|1681.53.peg.779"/>
<comment type="caution">
    <text evidence="1">The sequence shown here is derived from an EMBL/GenBank/DDBJ whole genome shotgun (WGS) entry which is preliminary data.</text>
</comment>
<reference evidence="1 2" key="1">
    <citation type="submission" date="2016-01" db="EMBL/GenBank/DDBJ databases">
        <authorList>
            <person name="Oliw E.H."/>
        </authorList>
    </citation>
    <scope>NUCLEOTIDE SEQUENCE [LARGE SCALE GENOMIC DNA]</scope>
    <source>
        <strain evidence="1 2">MJR8628B</strain>
    </source>
</reference>
<dbReference type="Proteomes" id="UP000070092">
    <property type="component" value="Unassembled WGS sequence"/>
</dbReference>
<organism evidence="1 2">
    <name type="scientific">Bifidobacterium bifidum</name>
    <dbReference type="NCBI Taxonomy" id="1681"/>
    <lineage>
        <taxon>Bacteria</taxon>
        <taxon>Bacillati</taxon>
        <taxon>Actinomycetota</taxon>
        <taxon>Actinomycetes</taxon>
        <taxon>Bifidobacteriales</taxon>
        <taxon>Bifidobacteriaceae</taxon>
        <taxon>Bifidobacterium</taxon>
    </lineage>
</organism>
<proteinExistence type="predicted"/>